<reference evidence="2 3" key="1">
    <citation type="submission" date="2024-02" db="EMBL/GenBank/DDBJ databases">
        <authorList>
            <person name="Daric V."/>
            <person name="Darras S."/>
        </authorList>
    </citation>
    <scope>NUCLEOTIDE SEQUENCE [LARGE SCALE GENOMIC DNA]</scope>
</reference>
<protein>
    <submittedName>
        <fullName evidence="2">Uncharacterized protein</fullName>
    </submittedName>
</protein>
<evidence type="ECO:0000256" key="1">
    <source>
        <dbReference type="SAM" id="SignalP"/>
    </source>
</evidence>
<name>A0ABP0FW36_CLALP</name>
<dbReference type="Proteomes" id="UP001642483">
    <property type="component" value="Unassembled WGS sequence"/>
</dbReference>
<evidence type="ECO:0000313" key="2">
    <source>
        <dbReference type="EMBL" id="CAK8682185.1"/>
    </source>
</evidence>
<organism evidence="2 3">
    <name type="scientific">Clavelina lepadiformis</name>
    <name type="common">Light-bulb sea squirt</name>
    <name type="synonym">Ascidia lepadiformis</name>
    <dbReference type="NCBI Taxonomy" id="159417"/>
    <lineage>
        <taxon>Eukaryota</taxon>
        <taxon>Metazoa</taxon>
        <taxon>Chordata</taxon>
        <taxon>Tunicata</taxon>
        <taxon>Ascidiacea</taxon>
        <taxon>Aplousobranchia</taxon>
        <taxon>Clavelinidae</taxon>
        <taxon>Clavelina</taxon>
    </lineage>
</organism>
<proteinExistence type="predicted"/>
<accession>A0ABP0FW36</accession>
<keyword evidence="1" id="KW-0732">Signal</keyword>
<gene>
    <name evidence="2" type="ORF">CVLEPA_LOCUS12869</name>
</gene>
<dbReference type="EMBL" id="CAWYQH010000090">
    <property type="protein sequence ID" value="CAK8682185.1"/>
    <property type="molecule type" value="Genomic_DNA"/>
</dbReference>
<feature type="signal peptide" evidence="1">
    <location>
        <begin position="1"/>
        <end position="26"/>
    </location>
</feature>
<comment type="caution">
    <text evidence="2">The sequence shown here is derived from an EMBL/GenBank/DDBJ whole genome shotgun (WGS) entry which is preliminary data.</text>
</comment>
<evidence type="ECO:0000313" key="3">
    <source>
        <dbReference type="Proteomes" id="UP001642483"/>
    </source>
</evidence>
<feature type="chain" id="PRO_5047243942" evidence="1">
    <location>
        <begin position="27"/>
        <end position="92"/>
    </location>
</feature>
<sequence length="92" mass="10436">MIMPLFCRRLILACYIMHLPCEQVYTHISDPPAAWQPDKEPTEEHLLVDAVTSAPNAFVSADQKKSFKQTKLKSRETALSDSFMKLATAVRQ</sequence>
<keyword evidence="3" id="KW-1185">Reference proteome</keyword>